<dbReference type="EMBL" id="CP036426">
    <property type="protein sequence ID" value="QDV37397.1"/>
    <property type="molecule type" value="Genomic_DNA"/>
</dbReference>
<dbReference type="KEGG" id="tpla:ElP_53360"/>
<evidence type="ECO:0000313" key="2">
    <source>
        <dbReference type="Proteomes" id="UP000317835"/>
    </source>
</evidence>
<dbReference type="Proteomes" id="UP000317835">
    <property type="component" value="Chromosome"/>
</dbReference>
<keyword evidence="2" id="KW-1185">Reference proteome</keyword>
<evidence type="ECO:0000313" key="1">
    <source>
        <dbReference type="EMBL" id="QDV37397.1"/>
    </source>
</evidence>
<sequence>MRTRRQFRPDSLDHALEPRQLMSVGPRFSASALSRLPDAYVRRTGGAQRIVDQVDEAFDSFSKDYLEAQRVYVASEGQEQLFRVFTSQRITLLSQDLTRALSHVPGSLERLERKDQRKELGVDTPLQAFLIRRIVGRNGDGNDGSLSSILRSDTVIPPAGTTGPELSLYTLTATNAIESARTTTINAARFLVGGRFRK</sequence>
<dbReference type="AlphaFoldDB" id="A0A518H966"/>
<gene>
    <name evidence="1" type="ORF">ElP_53360</name>
</gene>
<reference evidence="1 2" key="1">
    <citation type="submission" date="2019-02" db="EMBL/GenBank/DDBJ databases">
        <title>Deep-cultivation of Planctomycetes and their phenomic and genomic characterization uncovers novel biology.</title>
        <authorList>
            <person name="Wiegand S."/>
            <person name="Jogler M."/>
            <person name="Boedeker C."/>
            <person name="Pinto D."/>
            <person name="Vollmers J."/>
            <person name="Rivas-Marin E."/>
            <person name="Kohn T."/>
            <person name="Peeters S.H."/>
            <person name="Heuer A."/>
            <person name="Rast P."/>
            <person name="Oberbeckmann S."/>
            <person name="Bunk B."/>
            <person name="Jeske O."/>
            <person name="Meyerdierks A."/>
            <person name="Storesund J.E."/>
            <person name="Kallscheuer N."/>
            <person name="Luecker S."/>
            <person name="Lage O.M."/>
            <person name="Pohl T."/>
            <person name="Merkel B.J."/>
            <person name="Hornburger P."/>
            <person name="Mueller R.-W."/>
            <person name="Bruemmer F."/>
            <person name="Labrenz M."/>
            <person name="Spormann A.M."/>
            <person name="Op den Camp H."/>
            <person name="Overmann J."/>
            <person name="Amann R."/>
            <person name="Jetten M.S.M."/>
            <person name="Mascher T."/>
            <person name="Medema M.H."/>
            <person name="Devos D.P."/>
            <person name="Kaster A.-K."/>
            <person name="Ovreas L."/>
            <person name="Rohde M."/>
            <person name="Galperin M.Y."/>
            <person name="Jogler C."/>
        </authorList>
    </citation>
    <scope>NUCLEOTIDE SEQUENCE [LARGE SCALE GENOMIC DNA]</scope>
    <source>
        <strain evidence="1 2">ElP</strain>
    </source>
</reference>
<proteinExistence type="predicted"/>
<protein>
    <submittedName>
        <fullName evidence="1">Uncharacterized protein</fullName>
    </submittedName>
</protein>
<name>A0A518H966_9BACT</name>
<organism evidence="1 2">
    <name type="scientific">Tautonia plasticadhaerens</name>
    <dbReference type="NCBI Taxonomy" id="2527974"/>
    <lineage>
        <taxon>Bacteria</taxon>
        <taxon>Pseudomonadati</taxon>
        <taxon>Planctomycetota</taxon>
        <taxon>Planctomycetia</taxon>
        <taxon>Isosphaerales</taxon>
        <taxon>Isosphaeraceae</taxon>
        <taxon>Tautonia</taxon>
    </lineage>
</organism>
<accession>A0A518H966</accession>